<accession>V6DJI3</accession>
<dbReference type="Proteomes" id="UP000018769">
    <property type="component" value="Chromosome I"/>
</dbReference>
<dbReference type="SUPFAM" id="SSF103088">
    <property type="entry name" value="OmpA-like"/>
    <property type="match status" value="1"/>
</dbReference>
<reference evidence="7 8" key="1">
    <citation type="journal article" date="2015" name="Biol. Direct">
        <title>Babela massiliensis, a representative of a widespread bacterial phylum with unusual adaptations to parasitism in amoebae.</title>
        <authorList>
            <person name="Pagnier I."/>
            <person name="Yutin N."/>
            <person name="Croce O."/>
            <person name="Makarova K.S."/>
            <person name="Wolf Y.I."/>
            <person name="Benamar S."/>
            <person name="Raoult D."/>
            <person name="Koonin E.V."/>
            <person name="La Scola B."/>
        </authorList>
    </citation>
    <scope>NUCLEOTIDE SEQUENCE [LARGE SCALE GENOMIC DNA]</scope>
    <source>
        <strain evidence="8">BABL1</strain>
    </source>
</reference>
<evidence type="ECO:0000256" key="5">
    <source>
        <dbReference type="SAM" id="MobiDB-lite"/>
    </source>
</evidence>
<dbReference type="PROSITE" id="PS51123">
    <property type="entry name" value="OMPA_2"/>
    <property type="match status" value="1"/>
</dbReference>
<dbReference type="STRING" id="673862.BABL1_gene_339"/>
<organism evidence="7 8">
    <name type="scientific">Candidatus Babela massiliensis</name>
    <dbReference type="NCBI Taxonomy" id="673862"/>
    <lineage>
        <taxon>Bacteria</taxon>
        <taxon>Candidatus Babelota</taxon>
        <taxon>Candidatus Babeliae</taxon>
        <taxon>Candidatus Babeliales</taxon>
        <taxon>Candidatus Babeliaceae</taxon>
        <taxon>Candidatus Babela</taxon>
    </lineage>
</organism>
<dbReference type="PANTHER" id="PTHR30329:SF21">
    <property type="entry name" value="LIPOPROTEIN YIAD-RELATED"/>
    <property type="match status" value="1"/>
</dbReference>
<dbReference type="InterPro" id="IPR036737">
    <property type="entry name" value="OmpA-like_sf"/>
</dbReference>
<evidence type="ECO:0000313" key="7">
    <source>
        <dbReference type="EMBL" id="CDK30676.1"/>
    </source>
</evidence>
<keyword evidence="8" id="KW-1185">Reference proteome</keyword>
<dbReference type="HOGENOM" id="CLU_887630_0_0_7"/>
<dbReference type="CDD" id="cd07185">
    <property type="entry name" value="OmpA_C-like"/>
    <property type="match status" value="1"/>
</dbReference>
<dbReference type="PRINTS" id="PR01021">
    <property type="entry name" value="OMPADOMAIN"/>
</dbReference>
<name>V6DJI3_9BACT</name>
<feature type="region of interest" description="Disordered" evidence="5">
    <location>
        <begin position="155"/>
        <end position="186"/>
    </location>
</feature>
<dbReference type="PANTHER" id="PTHR30329">
    <property type="entry name" value="STATOR ELEMENT OF FLAGELLAR MOTOR COMPLEX"/>
    <property type="match status" value="1"/>
</dbReference>
<evidence type="ECO:0000256" key="1">
    <source>
        <dbReference type="ARBA" id="ARBA00004442"/>
    </source>
</evidence>
<dbReference type="Gene3D" id="3.30.1330.60">
    <property type="entry name" value="OmpA-like domain"/>
    <property type="match status" value="1"/>
</dbReference>
<gene>
    <name evidence="7" type="ORF">BABL1_gene_339</name>
</gene>
<keyword evidence="3" id="KW-0998">Cell outer membrane</keyword>
<evidence type="ECO:0000256" key="3">
    <source>
        <dbReference type="ARBA" id="ARBA00023237"/>
    </source>
</evidence>
<evidence type="ECO:0000313" key="8">
    <source>
        <dbReference type="Proteomes" id="UP000018769"/>
    </source>
</evidence>
<dbReference type="KEGG" id="dpb:BABL1_gene_339"/>
<sequence length="313" mass="36272">MNKKFLFLLIALPTIPACFWRRSPVNNCIVSEPAPVEIVEPCNDYKYNAEVQSYQPSCQDTQYVNLAPETQCFDNLVEADEYEYEPLVAESHDLGYLYQDEDDCDEYEYEYADEDDYENAPIENVEYKADYGDDYEPQYANQEDAQDLDYTQTEEELENDYEQDQDNNDHEEEFENDEQEDSDEDDDLELGDLAELEEPGFKEIIFNFNEKEIKNDQEEMLKNNLGKIKQLALSGHKIVVEGHANQTPDSEDNNLTISRQRAESVANYLVQNGIDQEDIQILAHGSKMPLIEENGIEGQSLNSRVEIYSYKEA</sequence>
<keyword evidence="2 4" id="KW-0472">Membrane</keyword>
<feature type="domain" description="OmpA-like" evidence="6">
    <location>
        <begin position="193"/>
        <end position="313"/>
    </location>
</feature>
<evidence type="ECO:0000256" key="4">
    <source>
        <dbReference type="PROSITE-ProRule" id="PRU00473"/>
    </source>
</evidence>
<dbReference type="EMBL" id="HG793133">
    <property type="protein sequence ID" value="CDK30676.1"/>
    <property type="molecule type" value="Genomic_DNA"/>
</dbReference>
<dbReference type="AlphaFoldDB" id="V6DJI3"/>
<dbReference type="eggNOG" id="COG2885">
    <property type="taxonomic scope" value="Bacteria"/>
</dbReference>
<dbReference type="InterPro" id="IPR050330">
    <property type="entry name" value="Bact_OuterMem_StrucFunc"/>
</dbReference>
<evidence type="ECO:0000259" key="6">
    <source>
        <dbReference type="PROSITE" id="PS51123"/>
    </source>
</evidence>
<comment type="subcellular location">
    <subcellularLocation>
        <location evidence="1">Cell outer membrane</location>
    </subcellularLocation>
</comment>
<dbReference type="GO" id="GO:0009279">
    <property type="term" value="C:cell outer membrane"/>
    <property type="evidence" value="ECO:0007669"/>
    <property type="project" value="UniProtKB-SubCell"/>
</dbReference>
<dbReference type="RefSeq" id="WP_023792189.1">
    <property type="nucleotide sequence ID" value="NC_023003.1"/>
</dbReference>
<evidence type="ECO:0000256" key="2">
    <source>
        <dbReference type="ARBA" id="ARBA00023136"/>
    </source>
</evidence>
<dbReference type="InterPro" id="IPR006664">
    <property type="entry name" value="OMP_bac"/>
</dbReference>
<dbReference type="InterPro" id="IPR006665">
    <property type="entry name" value="OmpA-like"/>
</dbReference>
<proteinExistence type="predicted"/>
<protein>
    <submittedName>
        <fullName evidence="7">Outer membrane protein or related peptidoglycan-associated (Lipo)protein</fullName>
    </submittedName>
</protein>
<dbReference type="Pfam" id="PF00691">
    <property type="entry name" value="OmpA"/>
    <property type="match status" value="1"/>
</dbReference>